<evidence type="ECO:0000313" key="2">
    <source>
        <dbReference type="Proteomes" id="UP000801492"/>
    </source>
</evidence>
<dbReference type="Proteomes" id="UP000801492">
    <property type="component" value="Unassembled WGS sequence"/>
</dbReference>
<reference evidence="1" key="1">
    <citation type="submission" date="2019-08" db="EMBL/GenBank/DDBJ databases">
        <title>The genome of the North American firefly Photinus pyralis.</title>
        <authorList>
            <consortium name="Photinus pyralis genome working group"/>
            <person name="Fallon T.R."/>
            <person name="Sander Lower S.E."/>
            <person name="Weng J.-K."/>
        </authorList>
    </citation>
    <scope>NUCLEOTIDE SEQUENCE</scope>
    <source>
        <strain evidence="1">TRF0915ILg1</strain>
        <tissue evidence="1">Whole body</tissue>
    </source>
</reference>
<evidence type="ECO:0000313" key="1">
    <source>
        <dbReference type="EMBL" id="KAF2889855.1"/>
    </source>
</evidence>
<protein>
    <submittedName>
        <fullName evidence="1">Uncharacterized protein</fullName>
    </submittedName>
</protein>
<feature type="non-terminal residue" evidence="1">
    <location>
        <position position="1"/>
    </location>
</feature>
<accession>A0A8K0CUN6</accession>
<dbReference type="AlphaFoldDB" id="A0A8K0CUN6"/>
<comment type="caution">
    <text evidence="1">The sequence shown here is derived from an EMBL/GenBank/DDBJ whole genome shotgun (WGS) entry which is preliminary data.</text>
</comment>
<dbReference type="OrthoDB" id="6775539at2759"/>
<dbReference type="EMBL" id="VTPC01061625">
    <property type="protein sequence ID" value="KAF2889855.1"/>
    <property type="molecule type" value="Genomic_DNA"/>
</dbReference>
<gene>
    <name evidence="1" type="ORF">ILUMI_16318</name>
</gene>
<proteinExistence type="predicted"/>
<sequence>MKIANEYLEYVKGKSTAYEMWTALQQVFARKGANVADTTLNDNDPGEFSLLADPASISLPKDNAFVINCYLDSGVTEIMVNSVFLNKMTNVKELTSPIRVKTAKANEIVHATHTGDIKLVYIEDSIRNTISFTDIL</sequence>
<name>A0A8K0CUN6_IGNLU</name>
<keyword evidence="2" id="KW-1185">Reference proteome</keyword>
<organism evidence="1 2">
    <name type="scientific">Ignelater luminosus</name>
    <name type="common">Cucubano</name>
    <name type="synonym">Pyrophorus luminosus</name>
    <dbReference type="NCBI Taxonomy" id="2038154"/>
    <lineage>
        <taxon>Eukaryota</taxon>
        <taxon>Metazoa</taxon>
        <taxon>Ecdysozoa</taxon>
        <taxon>Arthropoda</taxon>
        <taxon>Hexapoda</taxon>
        <taxon>Insecta</taxon>
        <taxon>Pterygota</taxon>
        <taxon>Neoptera</taxon>
        <taxon>Endopterygota</taxon>
        <taxon>Coleoptera</taxon>
        <taxon>Polyphaga</taxon>
        <taxon>Elateriformia</taxon>
        <taxon>Elateroidea</taxon>
        <taxon>Elateridae</taxon>
        <taxon>Agrypninae</taxon>
        <taxon>Pyrophorini</taxon>
        <taxon>Ignelater</taxon>
    </lineage>
</organism>